<dbReference type="Proteomes" id="UP000199614">
    <property type="component" value="Unassembled WGS sequence"/>
</dbReference>
<feature type="compositionally biased region" description="Low complexity" evidence="1">
    <location>
        <begin position="148"/>
        <end position="166"/>
    </location>
</feature>
<reference evidence="2 3" key="1">
    <citation type="submission" date="2016-10" db="EMBL/GenBank/DDBJ databases">
        <authorList>
            <person name="de Groot N.N."/>
        </authorList>
    </citation>
    <scope>NUCLEOTIDE SEQUENCE [LARGE SCALE GENOMIC DNA]</scope>
    <source>
        <strain evidence="2 3">CGMCC 4.1877</strain>
    </source>
</reference>
<dbReference type="STRING" id="260086.SAMN05216207_103655"/>
<evidence type="ECO:0000313" key="2">
    <source>
        <dbReference type="EMBL" id="SFO20830.1"/>
    </source>
</evidence>
<protein>
    <recommendedName>
        <fullName evidence="4">Pyridoxamine 5'-phosphate oxidase</fullName>
    </recommendedName>
</protein>
<accession>A0A1I5FAX2</accession>
<evidence type="ECO:0000313" key="3">
    <source>
        <dbReference type="Proteomes" id="UP000199614"/>
    </source>
</evidence>
<dbReference type="OrthoDB" id="8907583at2"/>
<organism evidence="2 3">
    <name type="scientific">Pseudonocardia ammonioxydans</name>
    <dbReference type="NCBI Taxonomy" id="260086"/>
    <lineage>
        <taxon>Bacteria</taxon>
        <taxon>Bacillati</taxon>
        <taxon>Actinomycetota</taxon>
        <taxon>Actinomycetes</taxon>
        <taxon>Pseudonocardiales</taxon>
        <taxon>Pseudonocardiaceae</taxon>
        <taxon>Pseudonocardia</taxon>
    </lineage>
</organism>
<name>A0A1I5FAX2_PSUAM</name>
<feature type="region of interest" description="Disordered" evidence="1">
    <location>
        <begin position="147"/>
        <end position="173"/>
    </location>
</feature>
<sequence length="173" mass="17642">MTGGDSRNAASDAAIGPLDLGALATAMRSYRMAYLLTHGPSPYPHAVAVTVTAAGDTLEIADAGRRSRSHIEAGSTEAGSTGAGTPVTLLWPPTDPDGHSLIVDADAELDGERVRARPRRAVLHRALLGPAPEHGCTADCVELLPTDAQPAPAQSTAAQPAAAQSTGEPAHRS</sequence>
<feature type="region of interest" description="Disordered" evidence="1">
    <location>
        <begin position="65"/>
        <end position="86"/>
    </location>
</feature>
<gene>
    <name evidence="2" type="ORF">SAMN05216207_103655</name>
</gene>
<dbReference type="EMBL" id="FOUY01000036">
    <property type="protein sequence ID" value="SFO20830.1"/>
    <property type="molecule type" value="Genomic_DNA"/>
</dbReference>
<evidence type="ECO:0008006" key="4">
    <source>
        <dbReference type="Google" id="ProtNLM"/>
    </source>
</evidence>
<evidence type="ECO:0000256" key="1">
    <source>
        <dbReference type="SAM" id="MobiDB-lite"/>
    </source>
</evidence>
<keyword evidence="3" id="KW-1185">Reference proteome</keyword>
<dbReference type="RefSeq" id="WP_093351538.1">
    <property type="nucleotide sequence ID" value="NZ_FOUY01000036.1"/>
</dbReference>
<dbReference type="AlphaFoldDB" id="A0A1I5FAX2"/>
<feature type="compositionally biased region" description="Low complexity" evidence="1">
    <location>
        <begin position="72"/>
        <end position="85"/>
    </location>
</feature>
<proteinExistence type="predicted"/>